<keyword evidence="4" id="KW-1185">Reference proteome</keyword>
<dbReference type="EMBL" id="CP001280">
    <property type="protein sequence ID" value="ACK51064.1"/>
    <property type="molecule type" value="Genomic_DNA"/>
</dbReference>
<accession>B8ERL2</accession>
<reference evidence="3 4" key="1">
    <citation type="journal article" date="2010" name="J. Bacteriol.">
        <title>Complete genome sequence of the aerobic facultative methanotroph Methylocella silvestris BL2.</title>
        <authorList>
            <person name="Chen Y."/>
            <person name="Crombie A."/>
            <person name="Rahman M.T."/>
            <person name="Dedysh S.N."/>
            <person name="Liesack W."/>
            <person name="Stott M.B."/>
            <person name="Alam M."/>
            <person name="Theisen A.R."/>
            <person name="Murrell J.C."/>
            <person name="Dunfield P.F."/>
        </authorList>
    </citation>
    <scope>NUCLEOTIDE SEQUENCE [LARGE SCALE GENOMIC DNA]</scope>
    <source>
        <strain evidence="4">DSM 15510 / CIP 108128 / LMG 27833 / NCIMB 13906 / BL2</strain>
    </source>
</reference>
<dbReference type="Proteomes" id="UP000002257">
    <property type="component" value="Chromosome"/>
</dbReference>
<evidence type="ECO:0000313" key="4">
    <source>
        <dbReference type="Proteomes" id="UP000002257"/>
    </source>
</evidence>
<proteinExistence type="predicted"/>
<sequence length="198" mass="20006">MRSYARSTTLFAAAASLLILSAPSSPSRAASSDAGVPSAPVAEQSGAQAAPLPAPTGQAARYVIPFYTSQTAFSTGRSVTVVGIFNNSNVACSVFVQFQFASQTSSICTITATVPARTSAQLCSRPVGDPLAPCNSSCPSGGLTFNTGHAYVGSSSAPPGCKMIAVDPRIYYTTGSDSVILGSSQLSLVPVNAANKGD</sequence>
<keyword evidence="2" id="KW-0732">Signal</keyword>
<evidence type="ECO:0000256" key="2">
    <source>
        <dbReference type="SAM" id="SignalP"/>
    </source>
</evidence>
<gene>
    <name evidence="3" type="ordered locus">Msil_2125</name>
</gene>
<dbReference type="KEGG" id="msl:Msil_2125"/>
<protein>
    <submittedName>
        <fullName evidence="3">Uncharacterized protein</fullName>
    </submittedName>
</protein>
<feature type="chain" id="PRO_5002868487" evidence="2">
    <location>
        <begin position="30"/>
        <end position="198"/>
    </location>
</feature>
<evidence type="ECO:0000256" key="1">
    <source>
        <dbReference type="SAM" id="MobiDB-lite"/>
    </source>
</evidence>
<organism evidence="3 4">
    <name type="scientific">Methylocella silvestris (strain DSM 15510 / CIP 108128 / LMG 27833 / NCIMB 13906 / BL2)</name>
    <dbReference type="NCBI Taxonomy" id="395965"/>
    <lineage>
        <taxon>Bacteria</taxon>
        <taxon>Pseudomonadati</taxon>
        <taxon>Pseudomonadota</taxon>
        <taxon>Alphaproteobacteria</taxon>
        <taxon>Hyphomicrobiales</taxon>
        <taxon>Beijerinckiaceae</taxon>
        <taxon>Methylocella</taxon>
    </lineage>
</organism>
<evidence type="ECO:0000313" key="3">
    <source>
        <dbReference type="EMBL" id="ACK51064.1"/>
    </source>
</evidence>
<name>B8ERL2_METSB</name>
<dbReference type="AlphaFoldDB" id="B8ERL2"/>
<feature type="signal peptide" evidence="2">
    <location>
        <begin position="1"/>
        <end position="29"/>
    </location>
</feature>
<feature type="region of interest" description="Disordered" evidence="1">
    <location>
        <begin position="31"/>
        <end position="53"/>
    </location>
</feature>
<dbReference type="HOGENOM" id="CLU_1376776_0_0_5"/>